<keyword evidence="3" id="KW-1185">Reference proteome</keyword>
<comment type="caution">
    <text evidence="2">The sequence shown here is derived from an EMBL/GenBank/DDBJ whole genome shotgun (WGS) entry which is preliminary data.</text>
</comment>
<proteinExistence type="predicted"/>
<evidence type="ECO:0000313" key="3">
    <source>
        <dbReference type="Proteomes" id="UP000516437"/>
    </source>
</evidence>
<organism evidence="2 3">
    <name type="scientific">Morella rubra</name>
    <name type="common">Chinese bayberry</name>
    <dbReference type="NCBI Taxonomy" id="262757"/>
    <lineage>
        <taxon>Eukaryota</taxon>
        <taxon>Viridiplantae</taxon>
        <taxon>Streptophyta</taxon>
        <taxon>Embryophyta</taxon>
        <taxon>Tracheophyta</taxon>
        <taxon>Spermatophyta</taxon>
        <taxon>Magnoliopsida</taxon>
        <taxon>eudicotyledons</taxon>
        <taxon>Gunneridae</taxon>
        <taxon>Pentapetalae</taxon>
        <taxon>rosids</taxon>
        <taxon>fabids</taxon>
        <taxon>Fagales</taxon>
        <taxon>Myricaceae</taxon>
        <taxon>Morella</taxon>
    </lineage>
</organism>
<protein>
    <submittedName>
        <fullName evidence="2">Uncharacterized protein</fullName>
    </submittedName>
</protein>
<sequence length="120" mass="13738">MPNVDGITHYTECPLTRAQCMFLLDLDSRVSAIVKATLQLLEGQVKSLEEEMRELRTAFEGKCTVTMLFNKSIVAHMVDVSEQLEEIKRTLDYFKMEADPQRIPGDILDDVATFRDAVRR</sequence>
<dbReference type="Proteomes" id="UP000516437">
    <property type="component" value="Chromosome 3"/>
</dbReference>
<dbReference type="OrthoDB" id="5989141at2759"/>
<evidence type="ECO:0000313" key="2">
    <source>
        <dbReference type="EMBL" id="KAB1220152.1"/>
    </source>
</evidence>
<name>A0A6A1W4J9_9ROSI</name>
<gene>
    <name evidence="2" type="ORF">CJ030_MR3G012003</name>
</gene>
<dbReference type="AlphaFoldDB" id="A0A6A1W4J9"/>
<keyword evidence="1" id="KW-0175">Coiled coil</keyword>
<accession>A0A6A1W4J9</accession>
<dbReference type="EMBL" id="RXIC02000021">
    <property type="protein sequence ID" value="KAB1220152.1"/>
    <property type="molecule type" value="Genomic_DNA"/>
</dbReference>
<feature type="coiled-coil region" evidence="1">
    <location>
        <begin position="31"/>
        <end position="58"/>
    </location>
</feature>
<reference evidence="2 3" key="1">
    <citation type="journal article" date="2019" name="Plant Biotechnol. J.">
        <title>The red bayberry genome and genetic basis of sex determination.</title>
        <authorList>
            <person name="Jia H.M."/>
            <person name="Jia H.J."/>
            <person name="Cai Q.L."/>
            <person name="Wang Y."/>
            <person name="Zhao H.B."/>
            <person name="Yang W.F."/>
            <person name="Wang G.Y."/>
            <person name="Li Y.H."/>
            <person name="Zhan D.L."/>
            <person name="Shen Y.T."/>
            <person name="Niu Q.F."/>
            <person name="Chang L."/>
            <person name="Qiu J."/>
            <person name="Zhao L."/>
            <person name="Xie H.B."/>
            <person name="Fu W.Y."/>
            <person name="Jin J."/>
            <person name="Li X.W."/>
            <person name="Jiao Y."/>
            <person name="Zhou C.C."/>
            <person name="Tu T."/>
            <person name="Chai C.Y."/>
            <person name="Gao J.L."/>
            <person name="Fan L.J."/>
            <person name="van de Weg E."/>
            <person name="Wang J.Y."/>
            <person name="Gao Z.S."/>
        </authorList>
    </citation>
    <scope>NUCLEOTIDE SEQUENCE [LARGE SCALE GENOMIC DNA]</scope>
    <source>
        <tissue evidence="2">Leaves</tissue>
    </source>
</reference>
<evidence type="ECO:0000256" key="1">
    <source>
        <dbReference type="SAM" id="Coils"/>
    </source>
</evidence>